<dbReference type="AlphaFoldDB" id="A0A7D9D9B3"/>
<reference evidence="1" key="1">
    <citation type="submission" date="2020-04" db="EMBL/GenBank/DDBJ databases">
        <authorList>
            <person name="Alioto T."/>
            <person name="Alioto T."/>
            <person name="Gomez Garrido J."/>
        </authorList>
    </citation>
    <scope>NUCLEOTIDE SEQUENCE</scope>
    <source>
        <strain evidence="1">A484AB</strain>
    </source>
</reference>
<organism evidence="1 2">
    <name type="scientific">Paramuricea clavata</name>
    <name type="common">Red gorgonian</name>
    <name type="synonym">Violescent sea-whip</name>
    <dbReference type="NCBI Taxonomy" id="317549"/>
    <lineage>
        <taxon>Eukaryota</taxon>
        <taxon>Metazoa</taxon>
        <taxon>Cnidaria</taxon>
        <taxon>Anthozoa</taxon>
        <taxon>Octocorallia</taxon>
        <taxon>Malacalcyonacea</taxon>
        <taxon>Plexauridae</taxon>
        <taxon>Paramuricea</taxon>
    </lineage>
</organism>
<accession>A0A7D9D9B3</accession>
<gene>
    <name evidence="1" type="ORF">PACLA_8A058012</name>
</gene>
<evidence type="ECO:0000313" key="1">
    <source>
        <dbReference type="EMBL" id="CAB3979997.1"/>
    </source>
</evidence>
<dbReference type="OrthoDB" id="6162826at2759"/>
<protein>
    <submittedName>
        <fullName evidence="1">Uncharacterized protein</fullName>
    </submittedName>
</protein>
<name>A0A7D9D9B3_PARCT</name>
<comment type="caution">
    <text evidence="1">The sequence shown here is derived from an EMBL/GenBank/DDBJ whole genome shotgun (WGS) entry which is preliminary data.</text>
</comment>
<dbReference type="EMBL" id="CACRXK020000248">
    <property type="protein sequence ID" value="CAB3979997.1"/>
    <property type="molecule type" value="Genomic_DNA"/>
</dbReference>
<proteinExistence type="predicted"/>
<keyword evidence="2" id="KW-1185">Reference proteome</keyword>
<evidence type="ECO:0000313" key="2">
    <source>
        <dbReference type="Proteomes" id="UP001152795"/>
    </source>
</evidence>
<sequence length="256" mass="29269">MEKETDPRPTTVTCAKPSPGFKLTIDNVDYHQNVHYMTEEHQNIDRHYVTVNATTNRISGNHLSTDSPVPGIKQMENGKCIPNHIEQKVQRANYIMLVQRILVENIPCLEFGQDIVEKHIHHKYSKEASQPTNVIAFAHFYNPTSAGDKCTLYSDRNVINRRSVKSDVDAAVNPCRHFFILELEARIVAAGMKELGIEELEEMSQCVPHQFESWTKAKKKEYLEELAATIVDKYILDKAKHKKIALATSQLEEKQL</sequence>
<dbReference type="Proteomes" id="UP001152795">
    <property type="component" value="Unassembled WGS sequence"/>
</dbReference>